<dbReference type="PANTHER" id="PTHR46880:SF6">
    <property type="entry name" value="U1-TYPE DOMAIN-CONTAINING PROTEIN"/>
    <property type="match status" value="1"/>
</dbReference>
<dbReference type="AlphaFoldDB" id="A0A672Z5U1"/>
<evidence type="ECO:0000313" key="2">
    <source>
        <dbReference type="Proteomes" id="UP000472271"/>
    </source>
</evidence>
<protein>
    <recommendedName>
        <fullName evidence="3">HAT C-terminal dimerisation domain-containing protein</fullName>
    </recommendedName>
</protein>
<organism evidence="1 2">
    <name type="scientific">Sphaeramia orbicularis</name>
    <name type="common">orbiculate cardinalfish</name>
    <dbReference type="NCBI Taxonomy" id="375764"/>
    <lineage>
        <taxon>Eukaryota</taxon>
        <taxon>Metazoa</taxon>
        <taxon>Chordata</taxon>
        <taxon>Craniata</taxon>
        <taxon>Vertebrata</taxon>
        <taxon>Euteleostomi</taxon>
        <taxon>Actinopterygii</taxon>
        <taxon>Neopterygii</taxon>
        <taxon>Teleostei</taxon>
        <taxon>Neoteleostei</taxon>
        <taxon>Acanthomorphata</taxon>
        <taxon>Gobiaria</taxon>
        <taxon>Kurtiformes</taxon>
        <taxon>Apogonoidei</taxon>
        <taxon>Apogonidae</taxon>
        <taxon>Apogoninae</taxon>
        <taxon>Sphaeramia</taxon>
    </lineage>
</organism>
<evidence type="ECO:0000313" key="1">
    <source>
        <dbReference type="Ensembl" id="ENSSORP00005012174.1"/>
    </source>
</evidence>
<name>A0A672Z5U1_9TELE</name>
<dbReference type="PANTHER" id="PTHR46880">
    <property type="entry name" value="RAS-ASSOCIATING DOMAIN-CONTAINING PROTEIN"/>
    <property type="match status" value="1"/>
</dbReference>
<proteinExistence type="predicted"/>
<dbReference type="Ensembl" id="ENSSORT00005012570.1">
    <property type="protein sequence ID" value="ENSSORP00005012174.1"/>
    <property type="gene ID" value="ENSSORG00005006449.1"/>
</dbReference>
<dbReference type="Proteomes" id="UP000472271">
    <property type="component" value="Chromosome 13"/>
</dbReference>
<reference evidence="1" key="1">
    <citation type="submission" date="2019-06" db="EMBL/GenBank/DDBJ databases">
        <authorList>
            <consortium name="Wellcome Sanger Institute Data Sharing"/>
        </authorList>
    </citation>
    <scope>NUCLEOTIDE SEQUENCE [LARGE SCALE GENOMIC DNA]</scope>
</reference>
<evidence type="ECO:0008006" key="3">
    <source>
        <dbReference type="Google" id="ProtNLM"/>
    </source>
</evidence>
<keyword evidence="2" id="KW-1185">Reference proteome</keyword>
<dbReference type="InParanoid" id="A0A672Z5U1"/>
<dbReference type="InterPro" id="IPR012337">
    <property type="entry name" value="RNaseH-like_sf"/>
</dbReference>
<reference evidence="1" key="3">
    <citation type="submission" date="2025-09" db="UniProtKB">
        <authorList>
            <consortium name="Ensembl"/>
        </authorList>
    </citation>
    <scope>IDENTIFICATION</scope>
</reference>
<sequence length="431" mass="47569">MSRQPNLLSYFKKTSRCDGIKRGEKRGTDAMEDAIAMTIISATDDCIANSKYVGIIVDESINIVVEKMLVIYLTLKQNGKSETVFLGNFVIPSGTAECITAKIKDVDGASVMLGRKDGVAQQLRQNDCPYLMNIHCGVRRMVLAARNASKERDLLSLKQQSATCWVSLERVIKGVRTNWAALVLELVEEEAIRGCPVTKGIRKQLQMYMFPALTHFLTDVLAMVNYDLMNEPGEAERKFLDTLQDGKFCGITLKQADAQIFSVLHTEFPLEHVGIIADLNTVLNDSGHPTVESALKSYGMEVLEQVCEHYSAQTGAVEPLVQKERMVQNFLSVKRVPAGSGNPTFRESCRLLDTSLGDMFPDFKTLAEVVLVIPVSSVAAERGFSLQNQIKTAMRCHLSEAKVQNLKTVASAPPFAHPLYVTCTSSHSLPC</sequence>
<dbReference type="SUPFAM" id="SSF53098">
    <property type="entry name" value="Ribonuclease H-like"/>
    <property type="match status" value="1"/>
</dbReference>
<accession>A0A672Z5U1</accession>
<reference evidence="1" key="2">
    <citation type="submission" date="2025-08" db="UniProtKB">
        <authorList>
            <consortium name="Ensembl"/>
        </authorList>
    </citation>
    <scope>IDENTIFICATION</scope>
</reference>